<reference evidence="1" key="1">
    <citation type="submission" date="2021-02" db="EMBL/GenBank/DDBJ databases">
        <title>Genome sequence of Rhodospirillales sp. strain TMPK1 isolated from soil.</title>
        <authorList>
            <person name="Nakai R."/>
            <person name="Kusada H."/>
            <person name="Tamaki H."/>
        </authorList>
    </citation>
    <scope>NUCLEOTIDE SEQUENCE</scope>
    <source>
        <strain evidence="1">TMPK1</strain>
    </source>
</reference>
<name>A0A8S8XEU2_9PROT</name>
<evidence type="ECO:0000313" key="1">
    <source>
        <dbReference type="EMBL" id="GIL41134.1"/>
    </source>
</evidence>
<proteinExistence type="predicted"/>
<keyword evidence="2" id="KW-1185">Reference proteome</keyword>
<protein>
    <submittedName>
        <fullName evidence="1">Uncharacterized protein</fullName>
    </submittedName>
</protein>
<accession>A0A8S8XEU2</accession>
<dbReference type="AlphaFoldDB" id="A0A8S8XEU2"/>
<dbReference type="EMBL" id="BOPV01000001">
    <property type="protein sequence ID" value="GIL41134.1"/>
    <property type="molecule type" value="Genomic_DNA"/>
</dbReference>
<organism evidence="1 2">
    <name type="scientific">Roseiterribacter gracilis</name>
    <dbReference type="NCBI Taxonomy" id="2812848"/>
    <lineage>
        <taxon>Bacteria</taxon>
        <taxon>Pseudomonadati</taxon>
        <taxon>Pseudomonadota</taxon>
        <taxon>Alphaproteobacteria</taxon>
        <taxon>Rhodospirillales</taxon>
        <taxon>Roseiterribacteraceae</taxon>
        <taxon>Roseiterribacter</taxon>
    </lineage>
</organism>
<dbReference type="Proteomes" id="UP000681075">
    <property type="component" value="Unassembled WGS sequence"/>
</dbReference>
<sequence>MSLRTSIILLSLAFSALVAIVVATLVAGAPRDLEAELEQRRQDLKTSPAAPVFALPDLRDAPRTKCGDRFDQYRSECRSIPTTKPATFAR</sequence>
<comment type="caution">
    <text evidence="1">The sequence shown here is derived from an EMBL/GenBank/DDBJ whole genome shotgun (WGS) entry which is preliminary data.</text>
</comment>
<dbReference type="RefSeq" id="WP_420244493.1">
    <property type="nucleotide sequence ID" value="NZ_BOPV01000001.1"/>
</dbReference>
<evidence type="ECO:0000313" key="2">
    <source>
        <dbReference type="Proteomes" id="UP000681075"/>
    </source>
</evidence>
<gene>
    <name evidence="1" type="ORF">TMPK1_33710</name>
</gene>